<feature type="transmembrane region" description="Helical" evidence="2">
    <location>
        <begin position="249"/>
        <end position="271"/>
    </location>
</feature>
<feature type="compositionally biased region" description="Low complexity" evidence="1">
    <location>
        <begin position="486"/>
        <end position="495"/>
    </location>
</feature>
<feature type="compositionally biased region" description="Acidic residues" evidence="1">
    <location>
        <begin position="547"/>
        <end position="561"/>
    </location>
</feature>
<feature type="compositionally biased region" description="Basic and acidic residues" evidence="1">
    <location>
        <begin position="443"/>
        <end position="453"/>
    </location>
</feature>
<evidence type="ECO:0000256" key="2">
    <source>
        <dbReference type="SAM" id="Phobius"/>
    </source>
</evidence>
<sequence>MMHSRRQDDRRRRVLMTTASVSAASPTASSRSRMEQLREARRPAVAYGSRVRKCLRGRWFSLVPVQRATVAKLFTVLSFIVLTLVALNDATARFAAFAERREFVHVFRILEYGSLGRYFIGVMYLGVAGAGWMVYQLRRFRNDDFGGNYRVWQWIVGLSLLSSVAQVVPVLTMLGGSIDWMMGKRIALSGQDWIGLFLTIGGAILAMRTVAEMWRYRSSMSLMVIGWLLTTIPIAVDWNILVPETNLRWTIVTSAPLLAVSFWFAATVTYLRTLYYEVRGLEPSAGFVRRFTETFTRRSETDGEDDSEATPPRPRDKDADDNSATSKNKSGKRRWFGLLGPAKPVDASRTAKPSKKQPAETKPSTAATTATKPSRDEARTSQTAEEADGSDKSKTSSGKRRWFGMRGPAKPAAEKNADEDGESDQTRTARQDEAATRAASTKKTMENDSEKAAKPKRSWLPSLRRKPKPDADEANEASSSDKPNVAAKTAAANMDADGDSTETPKKRRFGLGSMMRRKSNTDDESVSEADSAARQPPRNSSANGPTDNDDSSGDDGDDDDSMSLSDDGIDWSGMNKAERRRMRKQLKRGGRVA</sequence>
<feature type="transmembrane region" description="Helical" evidence="2">
    <location>
        <begin position="115"/>
        <end position="135"/>
    </location>
</feature>
<proteinExistence type="predicted"/>
<comment type="caution">
    <text evidence="3">The sequence shown here is derived from an EMBL/GenBank/DDBJ whole genome shotgun (WGS) entry which is preliminary data.</text>
</comment>
<keyword evidence="2" id="KW-0812">Transmembrane</keyword>
<gene>
    <name evidence="3" type="ORF">NB063_05665</name>
</gene>
<feature type="compositionally biased region" description="Basic and acidic residues" evidence="1">
    <location>
        <begin position="412"/>
        <end position="435"/>
    </location>
</feature>
<dbReference type="Proteomes" id="UP001202961">
    <property type="component" value="Unassembled WGS sequence"/>
</dbReference>
<evidence type="ECO:0000313" key="3">
    <source>
        <dbReference type="EMBL" id="MCM2370110.1"/>
    </source>
</evidence>
<keyword evidence="2" id="KW-1133">Transmembrane helix</keyword>
<name>A0ABT0TZV3_9BACT</name>
<protein>
    <submittedName>
        <fullName evidence="3">Uncharacterized protein</fullName>
    </submittedName>
</protein>
<accession>A0ABT0TZV3</accession>
<feature type="region of interest" description="Disordered" evidence="1">
    <location>
        <begin position="297"/>
        <end position="593"/>
    </location>
</feature>
<feature type="compositionally biased region" description="Basic residues" evidence="1">
    <location>
        <begin position="578"/>
        <end position="593"/>
    </location>
</feature>
<evidence type="ECO:0000256" key="1">
    <source>
        <dbReference type="SAM" id="MobiDB-lite"/>
    </source>
</evidence>
<dbReference type="RefSeq" id="WP_250927779.1">
    <property type="nucleotide sequence ID" value="NZ_JAMQBK010000016.1"/>
</dbReference>
<keyword evidence="4" id="KW-1185">Reference proteome</keyword>
<dbReference type="EMBL" id="JAMQBK010000016">
    <property type="protein sequence ID" value="MCM2370110.1"/>
    <property type="molecule type" value="Genomic_DNA"/>
</dbReference>
<reference evidence="3 4" key="1">
    <citation type="journal article" date="2022" name="Syst. Appl. Microbiol.">
        <title>Rhodopirellula aestuarii sp. nov., a novel member of the genus Rhodopirellula isolated from brackish sediments collected in the Tagus River estuary, Portugal.</title>
        <authorList>
            <person name="Vitorino I.R."/>
            <person name="Klimek D."/>
            <person name="Calusinska M."/>
            <person name="Lobo-da-Cunha A."/>
            <person name="Vasconcelos V."/>
            <person name="Lage O.M."/>
        </authorList>
    </citation>
    <scope>NUCLEOTIDE SEQUENCE [LARGE SCALE GENOMIC DNA]</scope>
    <source>
        <strain evidence="3 4">ICT_H3.1</strain>
    </source>
</reference>
<keyword evidence="2" id="KW-0472">Membrane</keyword>
<organism evidence="3 4">
    <name type="scientific">Aporhodopirellula aestuarii</name>
    <dbReference type="NCBI Taxonomy" id="2950107"/>
    <lineage>
        <taxon>Bacteria</taxon>
        <taxon>Pseudomonadati</taxon>
        <taxon>Planctomycetota</taxon>
        <taxon>Planctomycetia</taxon>
        <taxon>Pirellulales</taxon>
        <taxon>Pirellulaceae</taxon>
        <taxon>Aporhodopirellula</taxon>
    </lineage>
</organism>
<feature type="transmembrane region" description="Helical" evidence="2">
    <location>
        <begin position="193"/>
        <end position="211"/>
    </location>
</feature>
<feature type="transmembrane region" description="Helical" evidence="2">
    <location>
        <begin position="223"/>
        <end position="242"/>
    </location>
</feature>
<feature type="transmembrane region" description="Helical" evidence="2">
    <location>
        <begin position="155"/>
        <end position="181"/>
    </location>
</feature>
<evidence type="ECO:0000313" key="4">
    <source>
        <dbReference type="Proteomes" id="UP001202961"/>
    </source>
</evidence>
<feature type="compositionally biased region" description="Low complexity" evidence="1">
    <location>
        <begin position="361"/>
        <end position="372"/>
    </location>
</feature>
<feature type="compositionally biased region" description="Polar residues" evidence="1">
    <location>
        <begin position="537"/>
        <end position="546"/>
    </location>
</feature>